<dbReference type="CDD" id="cd13749">
    <property type="entry name" value="Zn-ribbon_TFIIS"/>
    <property type="match status" value="1"/>
</dbReference>
<feature type="domain" description="TFIIS N-terminal" evidence="9">
    <location>
        <begin position="16"/>
        <end position="96"/>
    </location>
</feature>
<evidence type="ECO:0000259" key="8">
    <source>
        <dbReference type="PROSITE" id="PS51133"/>
    </source>
</evidence>
<dbReference type="SMART" id="SM00510">
    <property type="entry name" value="TFS2M"/>
    <property type="match status" value="1"/>
</dbReference>
<evidence type="ECO:0000259" key="10">
    <source>
        <dbReference type="PROSITE" id="PS51321"/>
    </source>
</evidence>
<dbReference type="Gene3D" id="1.20.930.10">
    <property type="entry name" value="Conserved domain common to transcription factors TFIIS, elongin A, CRSP70"/>
    <property type="match status" value="1"/>
</dbReference>
<dbReference type="PROSITE" id="PS51321">
    <property type="entry name" value="TFIIS_CENTRAL"/>
    <property type="match status" value="1"/>
</dbReference>
<dbReference type="OrthoDB" id="44867at2759"/>
<dbReference type="SUPFAM" id="SSF47676">
    <property type="entry name" value="Conserved domain common to transcription factors TFIIS, elongin A, CRSP70"/>
    <property type="match status" value="1"/>
</dbReference>
<dbReference type="GO" id="GO:0006351">
    <property type="term" value="P:DNA-templated transcription"/>
    <property type="evidence" value="ECO:0007669"/>
    <property type="project" value="InterPro"/>
</dbReference>
<dbReference type="InterPro" id="IPR001222">
    <property type="entry name" value="Znf_TFIIS"/>
</dbReference>
<accession>A0A267H980</accession>
<feature type="compositionally biased region" description="Basic and acidic residues" evidence="7">
    <location>
        <begin position="182"/>
        <end position="224"/>
    </location>
</feature>
<dbReference type="PROSITE" id="PS51319">
    <property type="entry name" value="TFIIS_N"/>
    <property type="match status" value="1"/>
</dbReference>
<reference evidence="11 12" key="1">
    <citation type="submission" date="2017-06" db="EMBL/GenBank/DDBJ databases">
        <title>A platform for efficient transgenesis in Macrostomum lignano, a flatworm model organism for stem cell research.</title>
        <authorList>
            <person name="Berezikov E."/>
        </authorList>
    </citation>
    <scope>NUCLEOTIDE SEQUENCE [LARGE SCALE GENOMIC DNA]</scope>
    <source>
        <strain evidence="11">DV1</strain>
        <tissue evidence="11">Whole organism</tissue>
    </source>
</reference>
<organism evidence="11 12">
    <name type="scientific">Macrostomum lignano</name>
    <dbReference type="NCBI Taxonomy" id="282301"/>
    <lineage>
        <taxon>Eukaryota</taxon>
        <taxon>Metazoa</taxon>
        <taxon>Spiralia</taxon>
        <taxon>Lophotrochozoa</taxon>
        <taxon>Platyhelminthes</taxon>
        <taxon>Rhabditophora</taxon>
        <taxon>Macrostomorpha</taxon>
        <taxon>Macrostomida</taxon>
        <taxon>Macrostomidae</taxon>
        <taxon>Macrostomum</taxon>
    </lineage>
</organism>
<dbReference type="Proteomes" id="UP000215902">
    <property type="component" value="Unassembled WGS sequence"/>
</dbReference>
<feature type="compositionally biased region" description="Basic and acidic residues" evidence="7">
    <location>
        <begin position="231"/>
        <end position="273"/>
    </location>
</feature>
<evidence type="ECO:0000313" key="11">
    <source>
        <dbReference type="EMBL" id="PAA94057.1"/>
    </source>
</evidence>
<comment type="subcellular location">
    <subcellularLocation>
        <location evidence="6">Nucleus</location>
    </subcellularLocation>
</comment>
<feature type="domain" description="TFIIS central" evidence="10">
    <location>
        <begin position="337"/>
        <end position="453"/>
    </location>
</feature>
<sequence length="500" mass="54283">MSADKQHRLASASLNKLVKRLKKYADSESTSGLISKKAERGLAQLQSLPPLSAKQLSDSGLPGIVNRLRKRLRPEEPAARTARRLIKSWRLVVEFEQKQQQEQQDQVNDSSEHRRPAEKLSKKDSATTTDRGPAEKLSKKDSATTDRGPAEKLAKKDSATTTDRGPAEKLAKKDSATTTDRVPAEKLAKKDSATTDRVPAEKLSKKDSATTDRGPAEKLAKKDSATTTDRGPAEKLAKKDSATTDRGPAEKLAKKDSATTDRGPAEKLAKKDSATTTDRGPAEKLAKKDSATTDRGPAEKLAKKDSATTDRDRTNVSDTNGGGADDVSWTPSTTDPARLKAIEMFEQALQMTSSSAAAARPPRRLSAEIEAAVFADAGSDTGRYRARLRCLIQNLRDPKNPGLRASLLDGALAAPDFAVMTSEQLASAEMRQLRQRLADEAAARLKSVASASSEPGSSLFTCKRCRKKNCTYNQLQTLPGDEPMTTYVLCNECGFRWKFN</sequence>
<dbReference type="GO" id="GO:0008270">
    <property type="term" value="F:zinc ion binding"/>
    <property type="evidence" value="ECO:0007669"/>
    <property type="project" value="UniProtKB-KW"/>
</dbReference>
<dbReference type="InterPro" id="IPR036575">
    <property type="entry name" value="TFIIS_cen_dom_sf"/>
</dbReference>
<evidence type="ECO:0000256" key="6">
    <source>
        <dbReference type="PROSITE-ProRule" id="PRU00649"/>
    </source>
</evidence>
<feature type="domain" description="TFIIS-type" evidence="8">
    <location>
        <begin position="458"/>
        <end position="498"/>
    </location>
</feature>
<keyword evidence="2 5" id="KW-0863">Zinc-finger</keyword>
<name>A0A267H980_9PLAT</name>
<dbReference type="SUPFAM" id="SSF57783">
    <property type="entry name" value="Zinc beta-ribbon"/>
    <property type="match status" value="1"/>
</dbReference>
<comment type="caution">
    <text evidence="11">The sequence shown here is derived from an EMBL/GenBank/DDBJ whole genome shotgun (WGS) entry which is preliminary data.</text>
</comment>
<keyword evidence="3" id="KW-0862">Zinc</keyword>
<feature type="compositionally biased region" description="Basic and acidic residues" evidence="7">
    <location>
        <begin position="110"/>
        <end position="125"/>
    </location>
</feature>
<feature type="compositionally biased region" description="Basic and acidic residues" evidence="7">
    <location>
        <begin position="132"/>
        <end position="158"/>
    </location>
</feature>
<dbReference type="InterPro" id="IPR003618">
    <property type="entry name" value="TFIIS_cen_dom"/>
</dbReference>
<dbReference type="InterPro" id="IPR035441">
    <property type="entry name" value="TFIIS/LEDGF_dom_sf"/>
</dbReference>
<feature type="region of interest" description="Disordered" evidence="7">
    <location>
        <begin position="97"/>
        <end position="334"/>
    </location>
</feature>
<evidence type="ECO:0000313" key="12">
    <source>
        <dbReference type="Proteomes" id="UP000215902"/>
    </source>
</evidence>
<feature type="compositionally biased region" description="Basic and acidic residues" evidence="7">
    <location>
        <begin position="165"/>
        <end position="175"/>
    </location>
</feature>
<evidence type="ECO:0000259" key="9">
    <source>
        <dbReference type="PROSITE" id="PS51319"/>
    </source>
</evidence>
<dbReference type="AlphaFoldDB" id="A0A267H980"/>
<keyword evidence="4 6" id="KW-0539">Nucleus</keyword>
<protein>
    <recommendedName>
        <fullName evidence="13">TFIIS N-terminal domain-containing protein</fullName>
    </recommendedName>
</protein>
<dbReference type="Pfam" id="PF01096">
    <property type="entry name" value="Zn_ribbon_TFIIS"/>
    <property type="match status" value="1"/>
</dbReference>
<dbReference type="PANTHER" id="PTHR11477">
    <property type="entry name" value="TRANSCRIPTION FACTOR S-II ZINC FINGER DOMAIN-CONTAINING PROTEIN"/>
    <property type="match status" value="1"/>
</dbReference>
<dbReference type="STRING" id="282301.A0A267H980"/>
<gene>
    <name evidence="11" type="ORF">BOX15_Mlig000627g1</name>
</gene>
<evidence type="ECO:0000256" key="5">
    <source>
        <dbReference type="PROSITE-ProRule" id="PRU00472"/>
    </source>
</evidence>
<feature type="compositionally biased region" description="Basic and acidic residues" evidence="7">
    <location>
        <begin position="280"/>
        <end position="315"/>
    </location>
</feature>
<evidence type="ECO:0000256" key="4">
    <source>
        <dbReference type="ARBA" id="ARBA00023242"/>
    </source>
</evidence>
<dbReference type="InterPro" id="IPR017923">
    <property type="entry name" value="TFIIS_N"/>
</dbReference>
<evidence type="ECO:0000256" key="7">
    <source>
        <dbReference type="SAM" id="MobiDB-lite"/>
    </source>
</evidence>
<keyword evidence="1" id="KW-0479">Metal-binding</keyword>
<dbReference type="SUPFAM" id="SSF46942">
    <property type="entry name" value="Elongation factor TFIIS domain 2"/>
    <property type="match status" value="1"/>
</dbReference>
<dbReference type="Gene3D" id="2.20.25.10">
    <property type="match status" value="1"/>
</dbReference>
<evidence type="ECO:0000256" key="1">
    <source>
        <dbReference type="ARBA" id="ARBA00022723"/>
    </source>
</evidence>
<dbReference type="Pfam" id="PF07500">
    <property type="entry name" value="TFIIS_M"/>
    <property type="match status" value="1"/>
</dbReference>
<evidence type="ECO:0000256" key="3">
    <source>
        <dbReference type="ARBA" id="ARBA00022833"/>
    </source>
</evidence>
<dbReference type="Gene3D" id="1.10.472.30">
    <property type="entry name" value="Transcription elongation factor S-II, central domain"/>
    <property type="match status" value="1"/>
</dbReference>
<dbReference type="GO" id="GO:0005634">
    <property type="term" value="C:nucleus"/>
    <property type="evidence" value="ECO:0007669"/>
    <property type="project" value="UniProtKB-SubCell"/>
</dbReference>
<dbReference type="PROSITE" id="PS51133">
    <property type="entry name" value="ZF_TFIIS_2"/>
    <property type="match status" value="1"/>
</dbReference>
<evidence type="ECO:0000256" key="2">
    <source>
        <dbReference type="ARBA" id="ARBA00022771"/>
    </source>
</evidence>
<keyword evidence="12" id="KW-1185">Reference proteome</keyword>
<dbReference type="PANTHER" id="PTHR11477:SF0">
    <property type="entry name" value="IP08861P-RELATED"/>
    <property type="match status" value="1"/>
</dbReference>
<dbReference type="Pfam" id="PF08711">
    <property type="entry name" value="Med26"/>
    <property type="match status" value="1"/>
</dbReference>
<dbReference type="GO" id="GO:0003676">
    <property type="term" value="F:nucleic acid binding"/>
    <property type="evidence" value="ECO:0007669"/>
    <property type="project" value="InterPro"/>
</dbReference>
<proteinExistence type="predicted"/>
<dbReference type="SMART" id="SM00440">
    <property type="entry name" value="ZnF_C2C2"/>
    <property type="match status" value="1"/>
</dbReference>
<dbReference type="EMBL" id="NIVC01000017">
    <property type="protein sequence ID" value="PAA94057.1"/>
    <property type="molecule type" value="Genomic_DNA"/>
</dbReference>
<evidence type="ECO:0008006" key="13">
    <source>
        <dbReference type="Google" id="ProtNLM"/>
    </source>
</evidence>